<reference evidence="2 3" key="1">
    <citation type="submission" date="2018-07" db="EMBL/GenBank/DDBJ databases">
        <title>Genomic Encyclopedia of Type Strains, Phase IV (KMG-IV): sequencing the most valuable type-strain genomes for metagenomic binning, comparative biology and taxonomic classification.</title>
        <authorList>
            <person name="Goeker M."/>
        </authorList>
    </citation>
    <scope>NUCLEOTIDE SEQUENCE [LARGE SCALE GENOMIC DNA]</scope>
    <source>
        <strain evidence="2 3">DSM 14364</strain>
    </source>
</reference>
<evidence type="ECO:0000313" key="3">
    <source>
        <dbReference type="Proteomes" id="UP000254925"/>
    </source>
</evidence>
<keyword evidence="1" id="KW-0732">Signal</keyword>
<dbReference type="AlphaFoldDB" id="A0A370HCS1"/>
<feature type="chain" id="PRO_5016760694" evidence="1">
    <location>
        <begin position="23"/>
        <end position="233"/>
    </location>
</feature>
<feature type="signal peptide" evidence="1">
    <location>
        <begin position="1"/>
        <end position="22"/>
    </location>
</feature>
<proteinExistence type="predicted"/>
<keyword evidence="3" id="KW-1185">Reference proteome</keyword>
<protein>
    <submittedName>
        <fullName evidence="2">Uncharacterized protein</fullName>
    </submittedName>
</protein>
<accession>A0A370HCS1</accession>
<dbReference type="Proteomes" id="UP000254925">
    <property type="component" value="Unassembled WGS sequence"/>
</dbReference>
<evidence type="ECO:0000256" key="1">
    <source>
        <dbReference type="SAM" id="SignalP"/>
    </source>
</evidence>
<organism evidence="2 3">
    <name type="scientific">Microvirga subterranea</name>
    <dbReference type="NCBI Taxonomy" id="186651"/>
    <lineage>
        <taxon>Bacteria</taxon>
        <taxon>Pseudomonadati</taxon>
        <taxon>Pseudomonadota</taxon>
        <taxon>Alphaproteobacteria</taxon>
        <taxon>Hyphomicrobiales</taxon>
        <taxon>Methylobacteriaceae</taxon>
        <taxon>Microvirga</taxon>
    </lineage>
</organism>
<comment type="caution">
    <text evidence="2">The sequence shown here is derived from an EMBL/GenBank/DDBJ whole genome shotgun (WGS) entry which is preliminary data.</text>
</comment>
<evidence type="ECO:0000313" key="2">
    <source>
        <dbReference type="EMBL" id="RDI54872.1"/>
    </source>
</evidence>
<name>A0A370HCS1_9HYPH</name>
<sequence length="233" mass="24856">MRGRLVVLFAGLLALGAPGALAQAAGLTASSQWTTGDGVATPAGLPSIGKWMLTQQGEPSDWLGEVYEGKTLREPINVIIVDEAAASVEDAKARLVSAAAQAGYPIRFGHSTGYQGVIGGSLYAQLPKGWDDAFSNDVFEVDNNHGRIFGPHATGSAYIFIAAFSREDVDPFRDPGHRFASFNRARDDFTQRLDRATDHKVSGFVPLDNALVDDPRFTTGDHDGVAVLVRAGR</sequence>
<dbReference type="RefSeq" id="WP_173946015.1">
    <property type="nucleotide sequence ID" value="NZ_QQBB01000011.1"/>
</dbReference>
<gene>
    <name evidence="2" type="ORF">DES45_11148</name>
</gene>
<dbReference type="EMBL" id="QQBB01000011">
    <property type="protein sequence ID" value="RDI54872.1"/>
    <property type="molecule type" value="Genomic_DNA"/>
</dbReference>